<accession>A0A385ECN1</accession>
<dbReference type="Gene3D" id="2.60.60.30">
    <property type="entry name" value="sav2460 like domains"/>
    <property type="match status" value="1"/>
</dbReference>
<dbReference type="PANTHER" id="PTHR32097">
    <property type="entry name" value="CAMP-BINDING PROTEIN 1-RELATED"/>
    <property type="match status" value="1"/>
</dbReference>
<reference evidence="4" key="1">
    <citation type="submission" date="2018-07" db="EMBL/GenBank/DDBJ databases">
        <title>Giant CbK-like Caulobacter bacteriophages have genetically divergent genomes.</title>
        <authorList>
            <person name="Wilson K.M."/>
            <person name="Ely B."/>
        </authorList>
    </citation>
    <scope>NUCLEOTIDE SEQUENCE [LARGE SCALE GENOMIC DNA]</scope>
</reference>
<proteinExistence type="inferred from homology"/>
<evidence type="ECO:0000313" key="3">
    <source>
        <dbReference type="EMBL" id="AXQ68765.1"/>
    </source>
</evidence>
<organism evidence="3 4">
    <name type="scientific">Caulobacter phage CcrPW</name>
    <dbReference type="NCBI Taxonomy" id="2283271"/>
    <lineage>
        <taxon>Viruses</taxon>
        <taxon>Duplodnaviria</taxon>
        <taxon>Heunggongvirae</taxon>
        <taxon>Uroviricota</taxon>
        <taxon>Caudoviricetes</taxon>
        <taxon>Jeanschmidtviridae</taxon>
        <taxon>Colossusvirus</taxon>
        <taxon>Colossusvirus PW</taxon>
    </lineage>
</organism>
<dbReference type="EMBL" id="MH588545">
    <property type="protein sequence ID" value="AXQ68765.1"/>
    <property type="molecule type" value="Genomic_DNA"/>
</dbReference>
<comment type="similarity">
    <text evidence="1">Belongs to the CAPAB/TerDEXZ family.</text>
</comment>
<gene>
    <name evidence="3" type="ORF">CcrPW_gp226c</name>
</gene>
<name>A0A385ECN1_9CAUD</name>
<keyword evidence="4" id="KW-1185">Reference proteome</keyword>
<feature type="domain" description="TerD" evidence="2">
    <location>
        <begin position="176"/>
        <end position="221"/>
    </location>
</feature>
<feature type="domain" description="TerD" evidence="2">
    <location>
        <begin position="4"/>
        <end position="142"/>
    </location>
</feature>
<dbReference type="Pfam" id="PF02342">
    <property type="entry name" value="TerD"/>
    <property type="match status" value="2"/>
</dbReference>
<reference evidence="3 4" key="2">
    <citation type="submission" date="2018-09" db="EMBL/GenBank/DDBJ databases">
        <title>Giant CbK-like Caulobacter bacteriophages have genetically divergent genomes.</title>
        <authorList>
            <person name="Wilson K."/>
            <person name="Ely B."/>
        </authorList>
    </citation>
    <scope>NUCLEOTIDE SEQUENCE [LARGE SCALE GENOMIC DNA]</scope>
</reference>
<dbReference type="PANTHER" id="PTHR32097:SF4">
    <property type="entry name" value="GENERAL STRESS PROTEIN 16U"/>
    <property type="match status" value="1"/>
</dbReference>
<dbReference type="InterPro" id="IPR051324">
    <property type="entry name" value="Stress/Tellurium_Resist"/>
</dbReference>
<protein>
    <submittedName>
        <fullName evidence="3">Tellurium resistance protein</fullName>
    </submittedName>
</protein>
<evidence type="ECO:0000313" key="4">
    <source>
        <dbReference type="Proteomes" id="UP000259026"/>
    </source>
</evidence>
<evidence type="ECO:0000256" key="1">
    <source>
        <dbReference type="ARBA" id="ARBA00008775"/>
    </source>
</evidence>
<dbReference type="CDD" id="cd06974">
    <property type="entry name" value="TerD_like"/>
    <property type="match status" value="1"/>
</dbReference>
<evidence type="ECO:0000259" key="2">
    <source>
        <dbReference type="Pfam" id="PF02342"/>
    </source>
</evidence>
<dbReference type="Proteomes" id="UP000259026">
    <property type="component" value="Segment"/>
</dbReference>
<sequence length="232" mass="24200">MSDTINLSKGSNVNLTKTAPGVGRFVIGLGWNPNPQNPPDLDASAFPCAKDASGDPKLISPASSSFVFYGNHHSADGAIHHGGDNLTGDGEGDDERILIETGNLNPTVDEIIIAVTIHEAAARNQNFGLVRNAYVRVYDAAALEAAEGRGWNVKAVEDDGTKNGVILSDADLKALAIANYDLEEDAGGATALQFGTFYKKDGDFRFKALGVPAAASLADFVKLLAPAGTTVS</sequence>
<dbReference type="InterPro" id="IPR003325">
    <property type="entry name" value="TerD"/>
</dbReference>